<dbReference type="Pfam" id="PF09102">
    <property type="entry name" value="Exotox-A_target"/>
    <property type="match status" value="1"/>
</dbReference>
<reference evidence="2" key="1">
    <citation type="submission" date="2017-05" db="EMBL/GenBank/DDBJ databases">
        <authorList>
            <person name="Giani T."/>
            <person name="Arena F."/>
            <person name="Pollini S."/>
            <person name="Di Pilato V."/>
            <person name="D'Andrea M.M."/>
            <person name="Henrici De Angelis L."/>
            <person name="Bassetti M."/>
            <person name="Rossolini G.M."/>
        </authorList>
    </citation>
    <scope>NUCLEOTIDE SEQUENCE [LARGE SCALE GENOMIC DNA]</scope>
    <source>
        <strain evidence="2">S567_C10_BS</strain>
    </source>
</reference>
<sequence length="638" mass="69286">MHLIPHWIPLVASLGLLAGGSFASAAEEAFDLWNECAKACVLDLKDGVRSSRMSVDPAIADTNGQGVLHYSMVLEGGNDALKLAIDNALSITSDGLTIRLEGGVEPNKPVRYSYTRQARGSWSLNWLVPIGHEKPSNIKVFIHELNAGNQLSHMSPIYTIEMGDELLAKLARDATFFVRAHESNEMQPTLAISHAGVSVVMAQAQPRREKRWSEWASGKVLCLLDPLDGVYNYLAQQRCNLDDTWEGKIYRVLAGNPAKHDLDIKPTVISHRLHFPEGGSLAALTAHQACHLPLETFTRHRQPRGWEQLEQCGYPVQRLVALYLAARLSWNQVDQVIRNALASPGSGGDLGEAIREQPEQARLALTLAAAESERFVRQGTGNDEAGAASADVVSLTCPVAAGECAGPADSGDALLERNYPTGAEFLGDGGDISFSTRGTQNWTVERLLQAHRQLEERGYVFVGYHGTFLEAAQSIVFGGVRARSQDLDAIWRGFYIAGDPALAYGYAQDQEPDARGRIRNGALLRVYVPRSSLPGFYRTGLTLAAPEAAGEVERLIGHPLPLRLDAITGPEEEGGRLETILGWPLAERTVVIPSAIPTDPRNVGGDLDPSSIPDKEQAISALPDYASQPGKPSREDLK</sequence>
<dbReference type="GO" id="GO:0047286">
    <property type="term" value="F:NAD+-diphthamide ADP-ribosyltransferase activity"/>
    <property type="evidence" value="ECO:0007669"/>
    <property type="project" value="InterPro"/>
</dbReference>
<dbReference type="Gene3D" id="3.90.175.10">
    <property type="entry name" value="Diphtheria Toxin, domain 1"/>
    <property type="match status" value="1"/>
</dbReference>
<dbReference type="InterPro" id="IPR013320">
    <property type="entry name" value="ConA-like_dom_sf"/>
</dbReference>
<dbReference type="InterPro" id="IPR036478">
    <property type="entry name" value="Exotox-A_middle_dom_sf"/>
</dbReference>
<dbReference type="Pfam" id="PF09009">
    <property type="entry name" value="Exotox-A_cataly"/>
    <property type="match status" value="1"/>
</dbReference>
<organism evidence="1 2">
    <name type="scientific">Pseudomonas aeruginosa</name>
    <dbReference type="NCBI Taxonomy" id="287"/>
    <lineage>
        <taxon>Bacteria</taxon>
        <taxon>Pseudomonadati</taxon>
        <taxon>Pseudomonadota</taxon>
        <taxon>Gammaproteobacteria</taxon>
        <taxon>Pseudomonadales</taxon>
        <taxon>Pseudomonadaceae</taxon>
        <taxon>Pseudomonas</taxon>
    </lineage>
</organism>
<dbReference type="SMR" id="A0A241XTX3"/>
<dbReference type="EMBL" id="NFFZ01000003">
    <property type="protein sequence ID" value="OTI63966.1"/>
    <property type="molecule type" value="Genomic_DNA"/>
</dbReference>
<dbReference type="Gene3D" id="3.90.1350.10">
    <property type="entry name" value="Exotoxin A, middle domain"/>
    <property type="match status" value="1"/>
</dbReference>
<gene>
    <name evidence="1" type="ORF">CAZ10_07030</name>
</gene>
<protein>
    <submittedName>
        <fullName evidence="1">Exotoxin</fullName>
    </submittedName>
</protein>
<dbReference type="AlphaFoldDB" id="A0A241XTX3"/>
<dbReference type="SUPFAM" id="SSF56864">
    <property type="entry name" value="Exotoxin A, middle domain"/>
    <property type="match status" value="1"/>
</dbReference>
<comment type="caution">
    <text evidence="1">The sequence shown here is derived from an EMBL/GenBank/DDBJ whole genome shotgun (WGS) entry which is preliminary data.</text>
</comment>
<dbReference type="SUPFAM" id="SSF56399">
    <property type="entry name" value="ADP-ribosylation"/>
    <property type="match status" value="1"/>
</dbReference>
<dbReference type="SUPFAM" id="SSF49899">
    <property type="entry name" value="Concanavalin A-like lectins/glucanases"/>
    <property type="match status" value="1"/>
</dbReference>
<dbReference type="RefSeq" id="WP_023464386.1">
    <property type="nucleotide sequence ID" value="NZ_CAADQQ010000360.1"/>
</dbReference>
<proteinExistence type="predicted"/>
<dbReference type="CDD" id="cd01436">
    <property type="entry name" value="Dipth_tox_like"/>
    <property type="match status" value="1"/>
</dbReference>
<dbReference type="Gene3D" id="2.60.120.200">
    <property type="match status" value="1"/>
</dbReference>
<evidence type="ECO:0000313" key="2">
    <source>
        <dbReference type="Proteomes" id="UP000194857"/>
    </source>
</evidence>
<evidence type="ECO:0000313" key="1">
    <source>
        <dbReference type="EMBL" id="OTI63966.1"/>
    </source>
</evidence>
<accession>A0A241XTX3</accession>
<dbReference type="Pfam" id="PF09101">
    <property type="entry name" value="Exotox-A_bind"/>
    <property type="match status" value="1"/>
</dbReference>
<dbReference type="InterPro" id="IPR015186">
    <property type="entry name" value="Exotox-A_middle_dom"/>
</dbReference>
<dbReference type="Proteomes" id="UP000194857">
    <property type="component" value="Unassembled WGS sequence"/>
</dbReference>
<dbReference type="InterPro" id="IPR015185">
    <property type="entry name" value="Exotox-A_bind"/>
</dbReference>
<name>A0A241XTX3_PSEAI</name>
<dbReference type="InterPro" id="IPR015099">
    <property type="entry name" value="Exotox-A_cataly_dom"/>
</dbReference>